<dbReference type="PANTHER" id="PTHR43861">
    <property type="entry name" value="TRANS-ACONITATE 2-METHYLTRANSFERASE-RELATED"/>
    <property type="match status" value="1"/>
</dbReference>
<proteinExistence type="predicted"/>
<dbReference type="CDD" id="cd02440">
    <property type="entry name" value="AdoMet_MTases"/>
    <property type="match status" value="1"/>
</dbReference>
<comment type="caution">
    <text evidence="4">The sequence shown here is derived from an EMBL/GenBank/DDBJ whole genome shotgun (WGS) entry which is preliminary data.</text>
</comment>
<gene>
    <name evidence="4" type="ORF">HGP29_18820</name>
</gene>
<dbReference type="InterPro" id="IPR029063">
    <property type="entry name" value="SAM-dependent_MTases_sf"/>
</dbReference>
<keyword evidence="1 4" id="KW-0489">Methyltransferase</keyword>
<dbReference type="PANTHER" id="PTHR43861:SF1">
    <property type="entry name" value="TRANS-ACONITATE 2-METHYLTRANSFERASE"/>
    <property type="match status" value="1"/>
</dbReference>
<dbReference type="Pfam" id="PF13649">
    <property type="entry name" value="Methyltransf_25"/>
    <property type="match status" value="1"/>
</dbReference>
<dbReference type="GO" id="GO:0032259">
    <property type="term" value="P:methylation"/>
    <property type="evidence" value="ECO:0007669"/>
    <property type="project" value="UniProtKB-KW"/>
</dbReference>
<protein>
    <submittedName>
        <fullName evidence="4">Class I SAM-dependent methyltransferase</fullName>
    </submittedName>
</protein>
<dbReference type="RefSeq" id="WP_168883959.1">
    <property type="nucleotide sequence ID" value="NZ_JABAIL010000005.1"/>
</dbReference>
<evidence type="ECO:0000313" key="5">
    <source>
        <dbReference type="Proteomes" id="UP000585050"/>
    </source>
</evidence>
<keyword evidence="2 4" id="KW-0808">Transferase</keyword>
<dbReference type="Proteomes" id="UP000585050">
    <property type="component" value="Unassembled WGS sequence"/>
</dbReference>
<reference evidence="4 5" key="1">
    <citation type="submission" date="2020-04" db="EMBL/GenBank/DDBJ databases">
        <title>Flammeovirga sp. SR4, a novel species isolated from seawater.</title>
        <authorList>
            <person name="Wang X."/>
        </authorList>
    </citation>
    <scope>NUCLEOTIDE SEQUENCE [LARGE SCALE GENOMIC DNA]</scope>
    <source>
        <strain evidence="4 5">SR4</strain>
    </source>
</reference>
<dbReference type="InterPro" id="IPR041698">
    <property type="entry name" value="Methyltransf_25"/>
</dbReference>
<dbReference type="Gene3D" id="3.40.50.150">
    <property type="entry name" value="Vaccinia Virus protein VP39"/>
    <property type="match status" value="1"/>
</dbReference>
<evidence type="ECO:0000256" key="1">
    <source>
        <dbReference type="ARBA" id="ARBA00022603"/>
    </source>
</evidence>
<name>A0A7X8SN77_9BACT</name>
<evidence type="ECO:0000256" key="2">
    <source>
        <dbReference type="ARBA" id="ARBA00022679"/>
    </source>
</evidence>
<dbReference type="AlphaFoldDB" id="A0A7X8SN77"/>
<feature type="domain" description="Methyltransferase" evidence="3">
    <location>
        <begin position="55"/>
        <end position="151"/>
    </location>
</feature>
<dbReference type="EMBL" id="JABAIL010000005">
    <property type="protein sequence ID" value="NLR93263.1"/>
    <property type="molecule type" value="Genomic_DNA"/>
</dbReference>
<evidence type="ECO:0000259" key="3">
    <source>
        <dbReference type="Pfam" id="PF13649"/>
    </source>
</evidence>
<keyword evidence="5" id="KW-1185">Reference proteome</keyword>
<dbReference type="SUPFAM" id="SSF53335">
    <property type="entry name" value="S-adenosyl-L-methionine-dependent methyltransferases"/>
    <property type="match status" value="1"/>
</dbReference>
<sequence>MNFQEEFEANRLQWNARVESHVASKMYDVPGFISGDTSLKKVELTELKNLEGKKVLHLQCHFGLDSLSMARMGADVTALDISDTAIEKAEDLNEQLGLNAKFITANLYDIKKHLPAEEQFDLVFVSYGAICWLPDLTAWADIIASYLKKGGEFYMVEMHPYIYTLDWDRFTPEYHYYNKGVYKETVTSSYADDTPMELTEYFWVHSVDEIINSLMKKGLSMTKFREHDYQTYNCFDNMIERAEDEFVFKDVKVNIPYLLEVKFQK</sequence>
<dbReference type="GO" id="GO:0008168">
    <property type="term" value="F:methyltransferase activity"/>
    <property type="evidence" value="ECO:0007669"/>
    <property type="project" value="UniProtKB-KW"/>
</dbReference>
<accession>A0A7X8SN77</accession>
<evidence type="ECO:0000313" key="4">
    <source>
        <dbReference type="EMBL" id="NLR93263.1"/>
    </source>
</evidence>
<organism evidence="4 5">
    <name type="scientific">Flammeovirga agarivorans</name>
    <dbReference type="NCBI Taxonomy" id="2726742"/>
    <lineage>
        <taxon>Bacteria</taxon>
        <taxon>Pseudomonadati</taxon>
        <taxon>Bacteroidota</taxon>
        <taxon>Cytophagia</taxon>
        <taxon>Cytophagales</taxon>
        <taxon>Flammeovirgaceae</taxon>
        <taxon>Flammeovirga</taxon>
    </lineage>
</organism>